<feature type="transmembrane region" description="Helical" evidence="1">
    <location>
        <begin position="31"/>
        <end position="50"/>
    </location>
</feature>
<keyword evidence="1" id="KW-1133">Transmembrane helix</keyword>
<geneLocation type="mitochondrion" evidence="2"/>
<protein>
    <submittedName>
        <fullName evidence="2">NADH dehydrogenase subunit 4L</fullName>
    </submittedName>
</protein>
<organism evidence="2">
    <name type="scientific">Anterhynchium (Dirhynchium) sp. QHZ-2020</name>
    <dbReference type="NCBI Taxonomy" id="2742733"/>
    <lineage>
        <taxon>Eukaryota</taxon>
        <taxon>Metazoa</taxon>
        <taxon>Ecdysozoa</taxon>
        <taxon>Arthropoda</taxon>
        <taxon>Hexapoda</taxon>
        <taxon>Insecta</taxon>
        <taxon>Pterygota</taxon>
        <taxon>Neoptera</taxon>
        <taxon>Endopterygota</taxon>
        <taxon>Hymenoptera</taxon>
        <taxon>Apocrita</taxon>
        <taxon>Aculeata</taxon>
        <taxon>Vespoidea</taxon>
        <taxon>Vespidae</taxon>
        <taxon>Eumeninae</taxon>
        <taxon>Anterhynchium</taxon>
    </lineage>
</organism>
<dbReference type="AlphaFoldDB" id="A0A6M9AUM4"/>
<feature type="transmembrane region" description="Helical" evidence="1">
    <location>
        <begin position="56"/>
        <end position="81"/>
    </location>
</feature>
<keyword evidence="1" id="KW-0472">Membrane</keyword>
<reference evidence="2" key="1">
    <citation type="submission" date="2018-10" db="EMBL/GenBank/DDBJ databases">
        <title>Mitochondrial genome of four interrelated genera and Comparative analysis in the family Vespidae (Hymenoptera: Vespidae).</title>
        <authorList>
            <person name="Zhang Q.-H."/>
            <person name="Li T.-J."/>
        </authorList>
    </citation>
    <scope>NUCLEOTIDE SEQUENCE</scope>
</reference>
<gene>
    <name evidence="2" type="primary">ND4L</name>
</gene>
<keyword evidence="1" id="KW-0812">Transmembrane</keyword>
<sequence length="95" mass="11342">MMNFLMFSLVMLLLSLILMTKFFYHFLMILMCLELLVLSILYGIFLNMYIDSMEMYYLIIMVFFVVESVLGLSILICILNFKGNDFMKNLSLMMW</sequence>
<keyword evidence="2" id="KW-0496">Mitochondrion</keyword>
<name>A0A6M9AUM4_9HYME</name>
<evidence type="ECO:0000256" key="1">
    <source>
        <dbReference type="SAM" id="Phobius"/>
    </source>
</evidence>
<evidence type="ECO:0000313" key="2">
    <source>
        <dbReference type="EMBL" id="QKK69294.1"/>
    </source>
</evidence>
<proteinExistence type="predicted"/>
<feature type="transmembrane region" description="Helical" evidence="1">
    <location>
        <begin position="6"/>
        <end position="24"/>
    </location>
</feature>
<dbReference type="EMBL" id="MK051028">
    <property type="protein sequence ID" value="QKK69294.1"/>
    <property type="molecule type" value="Genomic_DNA"/>
</dbReference>
<accession>A0A6M9AUM4</accession>
<dbReference type="Gene3D" id="1.10.287.3510">
    <property type="match status" value="1"/>
</dbReference>